<evidence type="ECO:0000313" key="1">
    <source>
        <dbReference type="EMBL" id="SHH13157.1"/>
    </source>
</evidence>
<dbReference type="Proteomes" id="UP000189796">
    <property type="component" value="Chromosome I"/>
</dbReference>
<proteinExistence type="predicted"/>
<dbReference type="EMBL" id="LT670817">
    <property type="protein sequence ID" value="SHH13157.1"/>
    <property type="molecule type" value="Genomic_DNA"/>
</dbReference>
<organism evidence="1 2">
    <name type="scientific">Bradyrhizobium erythrophlei</name>
    <dbReference type="NCBI Taxonomy" id="1437360"/>
    <lineage>
        <taxon>Bacteria</taxon>
        <taxon>Pseudomonadati</taxon>
        <taxon>Pseudomonadota</taxon>
        <taxon>Alphaproteobacteria</taxon>
        <taxon>Hyphomicrobiales</taxon>
        <taxon>Nitrobacteraceae</taxon>
        <taxon>Bradyrhizobium</taxon>
    </lineage>
</organism>
<reference evidence="1 2" key="1">
    <citation type="submission" date="2016-11" db="EMBL/GenBank/DDBJ databases">
        <authorList>
            <person name="Jaros S."/>
            <person name="Januszkiewicz K."/>
            <person name="Wedrychowicz H."/>
        </authorList>
    </citation>
    <scope>NUCLEOTIDE SEQUENCE [LARGE SCALE GENOMIC DNA]</scope>
    <source>
        <strain evidence="1 2">GAS138</strain>
    </source>
</reference>
<gene>
    <name evidence="1" type="ORF">SAMN05443248_3800</name>
</gene>
<evidence type="ECO:0000313" key="2">
    <source>
        <dbReference type="Proteomes" id="UP000189796"/>
    </source>
</evidence>
<dbReference type="AlphaFoldDB" id="A0A1M5QGD7"/>
<accession>A0A1M5QGD7</accession>
<sequence>MSSLKAFLPQLADVIGSTPAALYERQRALVRQGVLQPLVGRGPGSGVELSADAIAALLISVGAASSLSEVDSRIIKYCEAQSAIGKCLFTNQKKLRGALAVILTDLHLLGRTGDIVVHHEYPLATIDYRREDGEIELSLFGTTKPLPQSRSKMCSLIRSQLLSEISNLLRETNSEGTS</sequence>
<protein>
    <submittedName>
        <fullName evidence="1">Uncharacterized protein</fullName>
    </submittedName>
</protein>
<name>A0A1M5QGD7_9BRAD</name>